<sequence>MESNKRSHYEKCTSKILNCNNKLAPNYLGLIFKIE</sequence>
<reference evidence="1 2" key="1">
    <citation type="submission" date="2014-05" db="EMBL/GenBank/DDBJ databases">
        <title>Methylome analysis of the phasevarions of Haemophilus influenzae.</title>
        <authorList>
            <person name="Atack J.M."/>
            <person name="Fox K.L."/>
            <person name="Power P.M."/>
            <person name="Clark T."/>
            <person name="Jurcisek J."/>
            <person name="Korlach J."/>
            <person name="Bakaletz L.O."/>
            <person name="Jennings M.P."/>
        </authorList>
    </citation>
    <scope>NUCLEOTIDE SEQUENCE [LARGE SCALE GENOMIC DNA]</scope>
    <source>
        <strain evidence="1 2">1209</strain>
    </source>
</reference>
<organism evidence="1 2">
    <name type="scientific">Haemophilus influenzae</name>
    <dbReference type="NCBI Taxonomy" id="727"/>
    <lineage>
        <taxon>Bacteria</taxon>
        <taxon>Pseudomonadati</taxon>
        <taxon>Pseudomonadota</taxon>
        <taxon>Gammaproteobacteria</taxon>
        <taxon>Pasteurellales</taxon>
        <taxon>Pasteurellaceae</taxon>
        <taxon>Haemophilus</taxon>
    </lineage>
</organism>
<name>A0A158SVI7_HAEIF</name>
<evidence type="ECO:0000313" key="1">
    <source>
        <dbReference type="EMBL" id="KIS34881.1"/>
    </source>
</evidence>
<evidence type="ECO:0000313" key="2">
    <source>
        <dbReference type="Proteomes" id="UP000050700"/>
    </source>
</evidence>
<accession>A0A158SVI7</accession>
<dbReference type="AlphaFoldDB" id="A0A158SVI7"/>
<dbReference type="EMBL" id="JMQP01000002">
    <property type="protein sequence ID" value="KIS34881.1"/>
    <property type="molecule type" value="Genomic_DNA"/>
</dbReference>
<comment type="caution">
    <text evidence="1">The sequence shown here is derived from an EMBL/GenBank/DDBJ whole genome shotgun (WGS) entry which is preliminary data.</text>
</comment>
<gene>
    <name evidence="1" type="ORF">NTHI1209_00484</name>
</gene>
<protein>
    <submittedName>
        <fullName evidence="1">Uncharacterized protein</fullName>
    </submittedName>
</protein>
<proteinExistence type="predicted"/>
<dbReference type="Proteomes" id="UP000050700">
    <property type="component" value="Unassembled WGS sequence"/>
</dbReference>